<dbReference type="HAMAP" id="MF_00454">
    <property type="entry name" value="FluC"/>
    <property type="match status" value="1"/>
</dbReference>
<evidence type="ECO:0000313" key="11">
    <source>
        <dbReference type="EMBL" id="HJE86113.1"/>
    </source>
</evidence>
<evidence type="ECO:0000256" key="2">
    <source>
        <dbReference type="ARBA" id="ARBA00022475"/>
    </source>
</evidence>
<dbReference type="PANTHER" id="PTHR28259:SF1">
    <property type="entry name" value="FLUORIDE EXPORT PROTEIN 1-RELATED"/>
    <property type="match status" value="1"/>
</dbReference>
<sequence>MLTILYICLAGGCGALARFTVGYMTDRLLPPTHFPVATVSINILGSGLLGITTGLLAPTALLFQVASGFLGGFSTFSTFTNDFIKLIDHRPVTAMSYLVLSATLGVVSAFVGYELVA</sequence>
<keyword evidence="3 10" id="KW-0812">Transmembrane</keyword>
<keyword evidence="4 10" id="KW-1133">Transmembrane helix</keyword>
<comment type="caution">
    <text evidence="10">Lacks conserved residue(s) required for the propagation of feature annotation.</text>
</comment>
<dbReference type="AlphaFoldDB" id="A0A921EZ34"/>
<keyword evidence="2 10" id="KW-1003">Cell membrane</keyword>
<comment type="catalytic activity">
    <reaction evidence="8">
        <text>fluoride(in) = fluoride(out)</text>
        <dbReference type="Rhea" id="RHEA:76159"/>
        <dbReference type="ChEBI" id="CHEBI:17051"/>
    </reaction>
    <physiologicalReaction direction="left-to-right" evidence="8">
        <dbReference type="Rhea" id="RHEA:76160"/>
    </physiologicalReaction>
</comment>
<comment type="caution">
    <text evidence="11">The sequence shown here is derived from an EMBL/GenBank/DDBJ whole genome shotgun (WGS) entry which is preliminary data.</text>
</comment>
<evidence type="ECO:0000256" key="6">
    <source>
        <dbReference type="ARBA" id="ARBA00023303"/>
    </source>
</evidence>
<keyword evidence="10" id="KW-0479">Metal-binding</keyword>
<reference evidence="11" key="2">
    <citation type="submission" date="2021-09" db="EMBL/GenBank/DDBJ databases">
        <authorList>
            <person name="Gilroy R."/>
        </authorList>
    </citation>
    <scope>NUCLEOTIDE SEQUENCE</scope>
    <source>
        <strain evidence="11">CHK173-2145</strain>
    </source>
</reference>
<evidence type="ECO:0000256" key="1">
    <source>
        <dbReference type="ARBA" id="ARBA00004651"/>
    </source>
</evidence>
<feature type="transmembrane region" description="Helical" evidence="10">
    <location>
        <begin position="41"/>
        <end position="73"/>
    </location>
</feature>
<organism evidence="11 12">
    <name type="scientific">Levilactobacillus hammesii</name>
    <dbReference type="NCBI Taxonomy" id="267633"/>
    <lineage>
        <taxon>Bacteria</taxon>
        <taxon>Bacillati</taxon>
        <taxon>Bacillota</taxon>
        <taxon>Bacilli</taxon>
        <taxon>Lactobacillales</taxon>
        <taxon>Lactobacillaceae</taxon>
        <taxon>Levilactobacillus</taxon>
    </lineage>
</organism>
<comment type="similarity">
    <text evidence="7 10">Belongs to the fluoride channel Fluc/FEX (TC 1.A.43) family.</text>
</comment>
<name>A0A921EZ34_9LACO</name>
<dbReference type="GO" id="GO:0062054">
    <property type="term" value="F:fluoride channel activity"/>
    <property type="evidence" value="ECO:0007669"/>
    <property type="project" value="UniProtKB-UniRule"/>
</dbReference>
<keyword evidence="10" id="KW-0813">Transport</keyword>
<evidence type="ECO:0000256" key="4">
    <source>
        <dbReference type="ARBA" id="ARBA00022989"/>
    </source>
</evidence>
<dbReference type="Pfam" id="PF02537">
    <property type="entry name" value="CRCB"/>
    <property type="match status" value="1"/>
</dbReference>
<evidence type="ECO:0000313" key="12">
    <source>
        <dbReference type="Proteomes" id="UP000721920"/>
    </source>
</evidence>
<proteinExistence type="inferred from homology"/>
<keyword evidence="5 10" id="KW-0472">Membrane</keyword>
<evidence type="ECO:0000256" key="3">
    <source>
        <dbReference type="ARBA" id="ARBA00022692"/>
    </source>
</evidence>
<comment type="function">
    <text evidence="9 10">Fluoride-specific ion channel. Important for reducing fluoride concentration in the cell, thus reducing its toxicity.</text>
</comment>
<dbReference type="EMBL" id="DYXN01000013">
    <property type="protein sequence ID" value="HJE86113.1"/>
    <property type="molecule type" value="Genomic_DNA"/>
</dbReference>
<feature type="binding site" evidence="10">
    <location>
        <position position="74"/>
    </location>
    <ligand>
        <name>Na(+)</name>
        <dbReference type="ChEBI" id="CHEBI:29101"/>
        <note>structural</note>
    </ligand>
</feature>
<protein>
    <recommendedName>
        <fullName evidence="10">Fluoride-specific ion channel FluC</fullName>
    </recommendedName>
</protein>
<evidence type="ECO:0000256" key="10">
    <source>
        <dbReference type="HAMAP-Rule" id="MF_00454"/>
    </source>
</evidence>
<evidence type="ECO:0000256" key="5">
    <source>
        <dbReference type="ARBA" id="ARBA00023136"/>
    </source>
</evidence>
<comment type="subcellular location">
    <subcellularLocation>
        <location evidence="1 10">Cell membrane</location>
        <topology evidence="1 10">Multi-pass membrane protein</topology>
    </subcellularLocation>
</comment>
<feature type="binding site" evidence="10">
    <location>
        <position position="71"/>
    </location>
    <ligand>
        <name>Na(+)</name>
        <dbReference type="ChEBI" id="CHEBI:29101"/>
        <note>structural</note>
    </ligand>
</feature>
<keyword evidence="6 10" id="KW-0407">Ion channel</keyword>
<dbReference type="GO" id="GO:0046872">
    <property type="term" value="F:metal ion binding"/>
    <property type="evidence" value="ECO:0007669"/>
    <property type="project" value="UniProtKB-KW"/>
</dbReference>
<dbReference type="GO" id="GO:0140114">
    <property type="term" value="P:cellular detoxification of fluoride"/>
    <property type="evidence" value="ECO:0007669"/>
    <property type="project" value="UniProtKB-UniRule"/>
</dbReference>
<evidence type="ECO:0000256" key="7">
    <source>
        <dbReference type="ARBA" id="ARBA00035120"/>
    </source>
</evidence>
<evidence type="ECO:0000256" key="8">
    <source>
        <dbReference type="ARBA" id="ARBA00035585"/>
    </source>
</evidence>
<accession>A0A921EZ34</accession>
<dbReference type="GO" id="GO:0005886">
    <property type="term" value="C:plasma membrane"/>
    <property type="evidence" value="ECO:0007669"/>
    <property type="project" value="UniProtKB-SubCell"/>
</dbReference>
<dbReference type="InterPro" id="IPR003691">
    <property type="entry name" value="FluC"/>
</dbReference>
<evidence type="ECO:0000256" key="9">
    <source>
        <dbReference type="ARBA" id="ARBA00049940"/>
    </source>
</evidence>
<keyword evidence="10" id="KW-0915">Sodium</keyword>
<gene>
    <name evidence="10" type="primary">fluC</name>
    <name evidence="10" type="synonym">crcB</name>
    <name evidence="11" type="ORF">K8U88_00875</name>
</gene>
<dbReference type="Proteomes" id="UP000721920">
    <property type="component" value="Unassembled WGS sequence"/>
</dbReference>
<reference evidence="11" key="1">
    <citation type="journal article" date="2021" name="PeerJ">
        <title>Extensive microbial diversity within the chicken gut microbiome revealed by metagenomics and culture.</title>
        <authorList>
            <person name="Gilroy R."/>
            <person name="Ravi A."/>
            <person name="Getino M."/>
            <person name="Pursley I."/>
            <person name="Horton D.L."/>
            <person name="Alikhan N.F."/>
            <person name="Baker D."/>
            <person name="Gharbi K."/>
            <person name="Hall N."/>
            <person name="Watson M."/>
            <person name="Adriaenssens E.M."/>
            <person name="Foster-Nyarko E."/>
            <person name="Jarju S."/>
            <person name="Secka A."/>
            <person name="Antonio M."/>
            <person name="Oren A."/>
            <person name="Chaudhuri R.R."/>
            <person name="La Ragione R."/>
            <person name="Hildebrand F."/>
            <person name="Pallen M.J."/>
        </authorList>
    </citation>
    <scope>NUCLEOTIDE SEQUENCE</scope>
    <source>
        <strain evidence="11">CHK173-2145</strain>
    </source>
</reference>
<comment type="activity regulation">
    <text evidence="10">Na(+) is not transported, but it plays an essential structural role and its presence is essential for fluoride channel function.</text>
</comment>
<keyword evidence="10" id="KW-0406">Ion transport</keyword>
<feature type="transmembrane region" description="Helical" evidence="10">
    <location>
        <begin position="94"/>
        <end position="113"/>
    </location>
</feature>
<dbReference type="PANTHER" id="PTHR28259">
    <property type="entry name" value="FLUORIDE EXPORT PROTEIN 1-RELATED"/>
    <property type="match status" value="1"/>
</dbReference>